<protein>
    <submittedName>
        <fullName evidence="1">Uncharacterized protein</fullName>
    </submittedName>
</protein>
<evidence type="ECO:0000313" key="2">
    <source>
        <dbReference type="Proteomes" id="UP001217185"/>
    </source>
</evidence>
<gene>
    <name evidence="1" type="ORF">P5658_12065</name>
</gene>
<reference evidence="1" key="1">
    <citation type="submission" date="2025-02" db="EMBL/GenBank/DDBJ databases">
        <title>Complete genome sequences of 52 Bacillus and Priestia strains isolated from West-African fermentations and 26 reference strains from the DSMZ collection.</title>
        <authorList>
            <person name="Wiedenbein E.S."/>
            <person name="Canoy T.S."/>
            <person name="Hui Y."/>
            <person name="Parkouda C."/>
            <person name="Dawende C."/>
            <person name="Ametefe E."/>
            <person name="Jespersen L."/>
            <person name="Nielsen D.S."/>
        </authorList>
    </citation>
    <scope>NUCLEOTIDE SEQUENCE</scope>
    <source>
        <strain evidence="1">PRO122</strain>
    </source>
</reference>
<name>A0AC61YZS0_BACIU</name>
<accession>A0AC61YZS0</accession>
<organism evidence="1 2">
    <name type="scientific">Bacillus subtilis</name>
    <dbReference type="NCBI Taxonomy" id="1423"/>
    <lineage>
        <taxon>Bacteria</taxon>
        <taxon>Bacillati</taxon>
        <taxon>Bacillota</taxon>
        <taxon>Bacilli</taxon>
        <taxon>Bacillales</taxon>
        <taxon>Bacillaceae</taxon>
        <taxon>Bacillus</taxon>
    </lineage>
</organism>
<sequence length="85" mass="9736">MSEAKKKHEFLKSIMSVVEPGEFVAARNKAADELIEELKKNCYTYGDILNALNDLPIYNFTSEQREIIDTAKGIIEVQMRAVRCR</sequence>
<proteinExistence type="predicted"/>
<evidence type="ECO:0000313" key="1">
    <source>
        <dbReference type="EMBL" id="WGE08654.1"/>
    </source>
</evidence>
<dbReference type="EMBL" id="CP121756">
    <property type="protein sequence ID" value="WGE08654.1"/>
    <property type="molecule type" value="Genomic_DNA"/>
</dbReference>
<dbReference type="Proteomes" id="UP001217185">
    <property type="component" value="Chromosome"/>
</dbReference>